<evidence type="ECO:0000313" key="3">
    <source>
        <dbReference type="Proteomes" id="UP000092093"/>
    </source>
</evidence>
<evidence type="ECO:0000259" key="1">
    <source>
        <dbReference type="Pfam" id="PF01850"/>
    </source>
</evidence>
<dbReference type="PATRIC" id="fig|1710896.3.peg.6381"/>
<accession>A0A1B7X7C5</accession>
<dbReference type="InterPro" id="IPR002716">
    <property type="entry name" value="PIN_dom"/>
</dbReference>
<sequence>MNKLIFLDTNILGMVTNPKSSNSNCQDCKEWLDELPLKGYQVILPEIADYEVRRELLRAGKTKGIKRLDQLKQAITYLPITTATMLLAAQFWAEIRNTGKPTADPKSLDGDVILAAQAKIEELNGNQVIVATTNVKHLSLFVDAREWQMIN</sequence>
<dbReference type="Proteomes" id="UP000092093">
    <property type="component" value="Unassembled WGS sequence"/>
</dbReference>
<dbReference type="Gene3D" id="3.40.50.1010">
    <property type="entry name" value="5'-nuclease"/>
    <property type="match status" value="1"/>
</dbReference>
<dbReference type="InterPro" id="IPR029060">
    <property type="entry name" value="PIN-like_dom_sf"/>
</dbReference>
<dbReference type="Pfam" id="PF01850">
    <property type="entry name" value="PIN"/>
    <property type="match status" value="1"/>
</dbReference>
<reference evidence="2 3" key="1">
    <citation type="submission" date="2015-09" db="EMBL/GenBank/DDBJ databases">
        <title>Aphanizomenon flos-aquae WA102.</title>
        <authorList>
            <person name="Driscoll C."/>
        </authorList>
    </citation>
    <scope>NUCLEOTIDE SEQUENCE [LARGE SCALE GENOMIC DNA]</scope>
    <source>
        <strain evidence="2">WA102</strain>
    </source>
</reference>
<evidence type="ECO:0000313" key="2">
    <source>
        <dbReference type="EMBL" id="OBQ45283.1"/>
    </source>
</evidence>
<dbReference type="EMBL" id="LJOW01000006">
    <property type="protein sequence ID" value="OBQ45283.1"/>
    <property type="molecule type" value="Genomic_DNA"/>
</dbReference>
<name>A0A1B7X7C5_APHFL</name>
<gene>
    <name evidence="2" type="ORF">AN484_02825</name>
</gene>
<feature type="domain" description="PIN" evidence="1">
    <location>
        <begin position="5"/>
        <end position="123"/>
    </location>
</feature>
<protein>
    <submittedName>
        <fullName evidence="2">Nucleic acid-binding protein</fullName>
    </submittedName>
</protein>
<dbReference type="AlphaFoldDB" id="A0A1B7X7C5"/>
<proteinExistence type="predicted"/>
<dbReference type="SUPFAM" id="SSF88723">
    <property type="entry name" value="PIN domain-like"/>
    <property type="match status" value="1"/>
</dbReference>
<comment type="caution">
    <text evidence="2">The sequence shown here is derived from an EMBL/GenBank/DDBJ whole genome shotgun (WGS) entry which is preliminary data.</text>
</comment>
<organism evidence="2 3">
    <name type="scientific">Aphanizomenon flos-aquae WA102</name>
    <dbReference type="NCBI Taxonomy" id="1710896"/>
    <lineage>
        <taxon>Bacteria</taxon>
        <taxon>Bacillati</taxon>
        <taxon>Cyanobacteriota</taxon>
        <taxon>Cyanophyceae</taxon>
        <taxon>Nostocales</taxon>
        <taxon>Aphanizomenonaceae</taxon>
        <taxon>Aphanizomenon</taxon>
    </lineage>
</organism>